<sequence length="231" mass="25008">MASQNKVSLYNQADLKNSSDDAIANYLNSIGFTQKHTMTDTRLALGYGAFAIAAACALWDYKLGFENTKLYTAVAVAVYTLLQGCLAFWIGWVEEGTVYQGTTPSGDQQILIASSSKKNTPNYTLKVAIANTKDRATGKKIFEIANSFELSRSFTEWFDETGLFVPAPFQEFLASSIPVVGKADPKRVTSASQKMLDENPDLMDAVLAASGKTEGEATGAEKKSGGKRRKA</sequence>
<keyword evidence="6 10" id="KW-1133">Transmembrane helix</keyword>
<evidence type="ECO:0000256" key="6">
    <source>
        <dbReference type="ARBA" id="ARBA00022989"/>
    </source>
</evidence>
<dbReference type="PANTHER" id="PTHR13085">
    <property type="entry name" value="MICROSOMAL SIGNAL PEPTIDASE 25 KDA SUBUNIT"/>
    <property type="match status" value="1"/>
</dbReference>
<keyword evidence="7 10" id="KW-0472">Membrane</keyword>
<reference evidence="12" key="1">
    <citation type="journal article" date="2014" name="Genome Announc.">
        <title>Genome sequence and annotation of Acremonium chrysogenum, producer of the beta-lactam antibiotic cephalosporin C.</title>
        <authorList>
            <person name="Terfehr D."/>
            <person name="Dahlmann T.A."/>
            <person name="Specht T."/>
            <person name="Zadra I."/>
            <person name="Kuernsteiner H."/>
            <person name="Kueck U."/>
        </authorList>
    </citation>
    <scope>NUCLEOTIDE SEQUENCE [LARGE SCALE GENOMIC DNA]</scope>
    <source>
        <strain evidence="12">ATCC 11550 / CBS 779.69 / DSM 880 / IAM 14645 / JCM 23072 / IMI 49137</strain>
    </source>
</reference>
<dbReference type="OrthoDB" id="29558at2759"/>
<comment type="subcellular location">
    <subcellularLocation>
        <location evidence="1">Endoplasmic reticulum membrane</location>
        <topology evidence="1">Multi-pass membrane protein</topology>
    </subcellularLocation>
</comment>
<evidence type="ECO:0000256" key="2">
    <source>
        <dbReference type="ARBA" id="ARBA00007324"/>
    </source>
</evidence>
<evidence type="ECO:0000256" key="8">
    <source>
        <dbReference type="ARBA" id="ARBA00045608"/>
    </source>
</evidence>
<feature type="compositionally biased region" description="Basic and acidic residues" evidence="9">
    <location>
        <begin position="213"/>
        <end position="224"/>
    </location>
</feature>
<comment type="function">
    <text evidence="8">Component of the signal peptidase complex (SPC) which catalyzes the cleavage of N-terminal signal sequences from nascent proteins as they are translocated into the lumen of the endoplasmic reticulum. Enhances the enzymatic activity of SPC and facilitates the interactions between different components of the translocation site.</text>
</comment>
<dbReference type="HOGENOM" id="CLU_089740_0_0_1"/>
<evidence type="ECO:0000256" key="10">
    <source>
        <dbReference type="SAM" id="Phobius"/>
    </source>
</evidence>
<evidence type="ECO:0000313" key="11">
    <source>
        <dbReference type="EMBL" id="KFH40995.1"/>
    </source>
</evidence>
<dbReference type="AlphaFoldDB" id="A0A086SV63"/>
<feature type="transmembrane region" description="Helical" evidence="10">
    <location>
        <begin position="70"/>
        <end position="92"/>
    </location>
</feature>
<proteinExistence type="inferred from homology"/>
<feature type="region of interest" description="Disordered" evidence="9">
    <location>
        <begin position="208"/>
        <end position="231"/>
    </location>
</feature>
<organism evidence="11 12">
    <name type="scientific">Hapsidospora chrysogenum (strain ATCC 11550 / CBS 779.69 / DSM 880 / IAM 14645 / JCM 23072 / IMI 49137)</name>
    <name type="common">Acremonium chrysogenum</name>
    <dbReference type="NCBI Taxonomy" id="857340"/>
    <lineage>
        <taxon>Eukaryota</taxon>
        <taxon>Fungi</taxon>
        <taxon>Dikarya</taxon>
        <taxon>Ascomycota</taxon>
        <taxon>Pezizomycotina</taxon>
        <taxon>Sordariomycetes</taxon>
        <taxon>Hypocreomycetidae</taxon>
        <taxon>Hypocreales</taxon>
        <taxon>Bionectriaceae</taxon>
        <taxon>Hapsidospora</taxon>
    </lineage>
</organism>
<comment type="caution">
    <text evidence="11">The sequence shown here is derived from an EMBL/GenBank/DDBJ whole genome shotgun (WGS) entry which is preliminary data.</text>
</comment>
<gene>
    <name evidence="11" type="ORF">ACRE_082870</name>
</gene>
<comment type="similarity">
    <text evidence="2">Belongs to the SPCS2 family.</text>
</comment>
<keyword evidence="12" id="KW-1185">Reference proteome</keyword>
<dbReference type="Proteomes" id="UP000029964">
    <property type="component" value="Unassembled WGS sequence"/>
</dbReference>
<dbReference type="EMBL" id="JPKY01000152">
    <property type="protein sequence ID" value="KFH40995.1"/>
    <property type="molecule type" value="Genomic_DNA"/>
</dbReference>
<dbReference type="Pfam" id="PF06703">
    <property type="entry name" value="SPC25"/>
    <property type="match status" value="1"/>
</dbReference>
<evidence type="ECO:0000256" key="7">
    <source>
        <dbReference type="ARBA" id="ARBA00023136"/>
    </source>
</evidence>
<evidence type="ECO:0000256" key="1">
    <source>
        <dbReference type="ARBA" id="ARBA00004477"/>
    </source>
</evidence>
<keyword evidence="4 10" id="KW-0812">Transmembrane</keyword>
<dbReference type="STRING" id="857340.A0A086SV63"/>
<evidence type="ECO:0000256" key="4">
    <source>
        <dbReference type="ARBA" id="ARBA00022692"/>
    </source>
</evidence>
<protein>
    <recommendedName>
        <fullName evidence="3">Signal peptidase complex subunit 2</fullName>
    </recommendedName>
</protein>
<name>A0A086SV63_HAPC1</name>
<feature type="transmembrane region" description="Helical" evidence="10">
    <location>
        <begin position="44"/>
        <end position="61"/>
    </location>
</feature>
<evidence type="ECO:0000256" key="5">
    <source>
        <dbReference type="ARBA" id="ARBA00022824"/>
    </source>
</evidence>
<evidence type="ECO:0000256" key="3">
    <source>
        <dbReference type="ARBA" id="ARBA00017057"/>
    </source>
</evidence>
<dbReference type="InterPro" id="IPR009582">
    <property type="entry name" value="Spc2/SPCS2"/>
</dbReference>
<dbReference type="GO" id="GO:0006465">
    <property type="term" value="P:signal peptide processing"/>
    <property type="evidence" value="ECO:0007669"/>
    <property type="project" value="InterPro"/>
</dbReference>
<dbReference type="PANTHER" id="PTHR13085:SF0">
    <property type="entry name" value="SIGNAL PEPTIDASE COMPLEX SUBUNIT 2"/>
    <property type="match status" value="1"/>
</dbReference>
<dbReference type="GO" id="GO:0005787">
    <property type="term" value="C:signal peptidase complex"/>
    <property type="evidence" value="ECO:0007669"/>
    <property type="project" value="InterPro"/>
</dbReference>
<dbReference type="GO" id="GO:0045047">
    <property type="term" value="P:protein targeting to ER"/>
    <property type="evidence" value="ECO:0007669"/>
    <property type="project" value="TreeGrafter"/>
</dbReference>
<accession>A0A086SV63</accession>
<evidence type="ECO:0000256" key="9">
    <source>
        <dbReference type="SAM" id="MobiDB-lite"/>
    </source>
</evidence>
<keyword evidence="5" id="KW-0256">Endoplasmic reticulum</keyword>
<evidence type="ECO:0000313" key="12">
    <source>
        <dbReference type="Proteomes" id="UP000029964"/>
    </source>
</evidence>